<dbReference type="SUPFAM" id="SSF53448">
    <property type="entry name" value="Nucleotide-diphospho-sugar transferases"/>
    <property type="match status" value="1"/>
</dbReference>
<evidence type="ECO:0000313" key="3">
    <source>
        <dbReference type="Proteomes" id="UP000305202"/>
    </source>
</evidence>
<protein>
    <submittedName>
        <fullName evidence="2">Glycosyltransferase family 2 protein</fullName>
    </submittedName>
</protein>
<dbReference type="PANTHER" id="PTHR22916:SF3">
    <property type="entry name" value="UDP-GLCNAC:BETAGAL BETA-1,3-N-ACETYLGLUCOSAMINYLTRANSFERASE-LIKE PROTEIN 1"/>
    <property type="match status" value="1"/>
</dbReference>
<dbReference type="PANTHER" id="PTHR22916">
    <property type="entry name" value="GLYCOSYLTRANSFERASE"/>
    <property type="match status" value="1"/>
</dbReference>
<reference evidence="2 3" key="1">
    <citation type="submission" date="2019-04" db="EMBL/GenBank/DDBJ databases">
        <authorList>
            <person name="Li M."/>
            <person name="Gao C."/>
        </authorList>
    </citation>
    <scope>NUCLEOTIDE SEQUENCE [LARGE SCALE GENOMIC DNA]</scope>
    <source>
        <strain evidence="2 3">BGMRC 2031</strain>
    </source>
</reference>
<dbReference type="InterPro" id="IPR001173">
    <property type="entry name" value="Glyco_trans_2-like"/>
</dbReference>
<accession>A0ABY2SJM4</accession>
<dbReference type="Pfam" id="PF00535">
    <property type="entry name" value="Glycos_transf_2"/>
    <property type="match status" value="1"/>
</dbReference>
<dbReference type="RefSeq" id="WP_136990823.1">
    <property type="nucleotide sequence ID" value="NZ_SZPQ01000019.1"/>
</dbReference>
<dbReference type="Gene3D" id="3.90.550.10">
    <property type="entry name" value="Spore Coat Polysaccharide Biosynthesis Protein SpsA, Chain A"/>
    <property type="match status" value="1"/>
</dbReference>
<dbReference type="Proteomes" id="UP000305202">
    <property type="component" value="Unassembled WGS sequence"/>
</dbReference>
<name>A0ABY2SJM4_9HYPH</name>
<feature type="domain" description="Glycosyltransferase 2-like" evidence="1">
    <location>
        <begin position="8"/>
        <end position="170"/>
    </location>
</feature>
<evidence type="ECO:0000259" key="1">
    <source>
        <dbReference type="Pfam" id="PF00535"/>
    </source>
</evidence>
<proteinExistence type="predicted"/>
<dbReference type="EMBL" id="SZPQ01000019">
    <property type="protein sequence ID" value="TKI05534.1"/>
    <property type="molecule type" value="Genomic_DNA"/>
</dbReference>
<organism evidence="2 3">
    <name type="scientific">Martelella alba</name>
    <dbReference type="NCBI Taxonomy" id="2590451"/>
    <lineage>
        <taxon>Bacteria</taxon>
        <taxon>Pseudomonadati</taxon>
        <taxon>Pseudomonadota</taxon>
        <taxon>Alphaproteobacteria</taxon>
        <taxon>Hyphomicrobiales</taxon>
        <taxon>Aurantimonadaceae</taxon>
        <taxon>Martelella</taxon>
    </lineage>
</organism>
<comment type="caution">
    <text evidence="2">The sequence shown here is derived from an EMBL/GenBank/DDBJ whole genome shotgun (WGS) entry which is preliminary data.</text>
</comment>
<keyword evidence="3" id="KW-1185">Reference proteome</keyword>
<dbReference type="InterPro" id="IPR029044">
    <property type="entry name" value="Nucleotide-diphossugar_trans"/>
</dbReference>
<dbReference type="CDD" id="cd00761">
    <property type="entry name" value="Glyco_tranf_GTA_type"/>
    <property type="match status" value="1"/>
</dbReference>
<sequence length="398" mass="46611">MSEPCVTAVITTFNNESYIEQTINNIQKQTFKNIEIIFIDDNSQDSTVCLIETAISHDNRCKLVKNKTNKGAGYCRNIGFRLATGKYIIFLDDDDLYHLSMLELMYLYAEEYSCDTVVCKSKRLHVGTGLIYPHETVHSSLLSGKTLFSPLDISDSFFQCFNFAAWDKMFRREMLINSSLAFQEIRSTNDIFFTVTAMLSSKKIGVIEEELYTRRYLREGSVVNTRDSSYQCTITAMSGLKDFIFNNSSCNEFRNSFFRFVIDDLSWKLQTLKKFDNFKILREMTIKLIESIHPDWRKMDIGFEYTQEQLDRLKLVDAKDHMMIYKHELFMRTEALQAELSNCIEEHKKSDKFESSHENLIIENQKLTNTINEIIKNYESSTSWKITTPLRYIKKFFS</sequence>
<evidence type="ECO:0000313" key="2">
    <source>
        <dbReference type="EMBL" id="TKI05534.1"/>
    </source>
</evidence>
<gene>
    <name evidence="2" type="ORF">FCN80_14275</name>
</gene>